<gene>
    <name evidence="7" type="ORF">ODALV1_LOCUS3420</name>
</gene>
<accession>A0ABP1PT10</accession>
<feature type="transmembrane region" description="Helical" evidence="6">
    <location>
        <begin position="79"/>
        <end position="98"/>
    </location>
</feature>
<feature type="transmembrane region" description="Helical" evidence="6">
    <location>
        <begin position="5"/>
        <end position="23"/>
    </location>
</feature>
<comment type="subcellular location">
    <subcellularLocation>
        <location evidence="1">Membrane</location>
    </subcellularLocation>
</comment>
<evidence type="ECO:0000256" key="1">
    <source>
        <dbReference type="ARBA" id="ARBA00004370"/>
    </source>
</evidence>
<dbReference type="InterPro" id="IPR005349">
    <property type="entry name" value="TMEM14"/>
</dbReference>
<reference evidence="7 8" key="1">
    <citation type="submission" date="2024-08" db="EMBL/GenBank/DDBJ databases">
        <authorList>
            <person name="Cucini C."/>
            <person name="Frati F."/>
        </authorList>
    </citation>
    <scope>NUCLEOTIDE SEQUENCE [LARGE SCALE GENOMIC DNA]</scope>
</reference>
<evidence type="ECO:0000256" key="4">
    <source>
        <dbReference type="ARBA" id="ARBA00022989"/>
    </source>
</evidence>
<evidence type="ECO:0000256" key="2">
    <source>
        <dbReference type="ARBA" id="ARBA00007590"/>
    </source>
</evidence>
<dbReference type="InterPro" id="IPR044890">
    <property type="entry name" value="TMEM14_sf"/>
</dbReference>
<dbReference type="PANTHER" id="PTHR12668">
    <property type="entry name" value="TRANSMEMBRANE PROTEIN 14, 15"/>
    <property type="match status" value="1"/>
</dbReference>
<evidence type="ECO:0000256" key="3">
    <source>
        <dbReference type="ARBA" id="ARBA00022692"/>
    </source>
</evidence>
<keyword evidence="4 6" id="KW-1133">Transmembrane helix</keyword>
<evidence type="ECO:0000256" key="6">
    <source>
        <dbReference type="SAM" id="Phobius"/>
    </source>
</evidence>
<dbReference type="Proteomes" id="UP001642540">
    <property type="component" value="Unassembled WGS sequence"/>
</dbReference>
<sequence length="107" mass="11085">MGTDYLAYGFAAFVAVGGVFGFLKAGSLISLGVGLIFGAILAFGAYQTSQDPSNYLVTLGVSGILAGVMGTRYYYSGKFMPAGLIAGVATAMMLRYVARSFANKSPQ</sequence>
<keyword evidence="8" id="KW-1185">Reference proteome</keyword>
<evidence type="ECO:0008006" key="9">
    <source>
        <dbReference type="Google" id="ProtNLM"/>
    </source>
</evidence>
<comment type="caution">
    <text evidence="7">The sequence shown here is derived from an EMBL/GenBank/DDBJ whole genome shotgun (WGS) entry which is preliminary data.</text>
</comment>
<feature type="transmembrane region" description="Helical" evidence="6">
    <location>
        <begin position="53"/>
        <end position="73"/>
    </location>
</feature>
<name>A0ABP1PT10_9HEXA</name>
<evidence type="ECO:0000313" key="8">
    <source>
        <dbReference type="Proteomes" id="UP001642540"/>
    </source>
</evidence>
<comment type="similarity">
    <text evidence="2">Belongs to the TMEM14 family.</text>
</comment>
<proteinExistence type="inferred from homology"/>
<dbReference type="EMBL" id="CAXLJM020000011">
    <property type="protein sequence ID" value="CAL8076284.1"/>
    <property type="molecule type" value="Genomic_DNA"/>
</dbReference>
<keyword evidence="5 6" id="KW-0472">Membrane</keyword>
<dbReference type="Pfam" id="PF03647">
    <property type="entry name" value="Tmemb_14"/>
    <property type="match status" value="1"/>
</dbReference>
<protein>
    <recommendedName>
        <fullName evidence="9">Transmembrane protein 14C</fullName>
    </recommendedName>
</protein>
<dbReference type="Gene3D" id="1.10.10.1740">
    <property type="entry name" value="Transmembrane protein 14-like"/>
    <property type="match status" value="1"/>
</dbReference>
<evidence type="ECO:0000313" key="7">
    <source>
        <dbReference type="EMBL" id="CAL8076284.1"/>
    </source>
</evidence>
<dbReference type="PANTHER" id="PTHR12668:SF43">
    <property type="entry name" value="TRANSMEMBRANE PROTEIN 14 HOMOLOG"/>
    <property type="match status" value="1"/>
</dbReference>
<keyword evidence="3 6" id="KW-0812">Transmembrane</keyword>
<evidence type="ECO:0000256" key="5">
    <source>
        <dbReference type="ARBA" id="ARBA00023136"/>
    </source>
</evidence>
<organism evidence="7 8">
    <name type="scientific">Orchesella dallaii</name>
    <dbReference type="NCBI Taxonomy" id="48710"/>
    <lineage>
        <taxon>Eukaryota</taxon>
        <taxon>Metazoa</taxon>
        <taxon>Ecdysozoa</taxon>
        <taxon>Arthropoda</taxon>
        <taxon>Hexapoda</taxon>
        <taxon>Collembola</taxon>
        <taxon>Entomobryomorpha</taxon>
        <taxon>Entomobryoidea</taxon>
        <taxon>Orchesellidae</taxon>
        <taxon>Orchesellinae</taxon>
        <taxon>Orchesella</taxon>
    </lineage>
</organism>
<feature type="transmembrane region" description="Helical" evidence="6">
    <location>
        <begin position="29"/>
        <end position="46"/>
    </location>
</feature>